<keyword evidence="3 4" id="KW-0597">Phosphoprotein</keyword>
<dbReference type="PANTHER" id="PTHR43547">
    <property type="entry name" value="TWO-COMPONENT HISTIDINE KINASE"/>
    <property type="match status" value="1"/>
</dbReference>
<dbReference type="AlphaFoldDB" id="U6RMC0"/>
<accession>U6RMC0</accession>
<evidence type="ECO:0000313" key="8">
    <source>
        <dbReference type="Proteomes" id="UP000017831"/>
    </source>
</evidence>
<feature type="domain" description="Response regulatory" evidence="6">
    <location>
        <begin position="15"/>
        <end position="131"/>
    </location>
</feature>
<dbReference type="HOGENOM" id="CLU_000445_114_72_10"/>
<dbReference type="RefSeq" id="WP_005937158.1">
    <property type="nucleotide sequence ID" value="NZ_KB890352.1"/>
</dbReference>
<dbReference type="Gene3D" id="3.30.565.10">
    <property type="entry name" value="Histidine kinase-like ATPase, C-terminal domain"/>
    <property type="match status" value="1"/>
</dbReference>
<dbReference type="Proteomes" id="UP000017831">
    <property type="component" value="Unassembled WGS sequence"/>
</dbReference>
<name>U6RMC0_9BACT</name>
<dbReference type="EC" id="2.7.13.3" evidence="2"/>
<dbReference type="InterPro" id="IPR036890">
    <property type="entry name" value="HATPase_C_sf"/>
</dbReference>
<comment type="catalytic activity">
    <reaction evidence="1">
        <text>ATP + protein L-histidine = ADP + protein N-phospho-L-histidine.</text>
        <dbReference type="EC" id="2.7.13.3"/>
    </reaction>
</comment>
<dbReference type="Pfam" id="PF00072">
    <property type="entry name" value="Response_reg"/>
    <property type="match status" value="1"/>
</dbReference>
<dbReference type="GeneID" id="60063244"/>
<feature type="modified residue" description="4-aspartylphosphate" evidence="4">
    <location>
        <position position="64"/>
    </location>
</feature>
<evidence type="ECO:0000313" key="7">
    <source>
        <dbReference type="EMBL" id="EOA57645.1"/>
    </source>
</evidence>
<dbReference type="eggNOG" id="COG3706">
    <property type="taxonomic scope" value="Bacteria"/>
</dbReference>
<dbReference type="PRINTS" id="PR00344">
    <property type="entry name" value="BCTRLSENSOR"/>
</dbReference>
<dbReference type="SUPFAM" id="SSF47384">
    <property type="entry name" value="Homodimeric domain of signal transducing histidine kinase"/>
    <property type="match status" value="1"/>
</dbReference>
<evidence type="ECO:0000256" key="3">
    <source>
        <dbReference type="ARBA" id="ARBA00022553"/>
    </source>
</evidence>
<dbReference type="SMART" id="SM00388">
    <property type="entry name" value="HisKA"/>
    <property type="match status" value="1"/>
</dbReference>
<dbReference type="InterPro" id="IPR036097">
    <property type="entry name" value="HisK_dim/P_sf"/>
</dbReference>
<dbReference type="InterPro" id="IPR005467">
    <property type="entry name" value="His_kinase_dom"/>
</dbReference>
<gene>
    <name evidence="7" type="ORF">HMPREF1534_00708</name>
</gene>
<dbReference type="EMBL" id="AQHY01000008">
    <property type="protein sequence ID" value="EOA57645.1"/>
    <property type="molecule type" value="Genomic_DNA"/>
</dbReference>
<dbReference type="SUPFAM" id="SSF52172">
    <property type="entry name" value="CheY-like"/>
    <property type="match status" value="1"/>
</dbReference>
<evidence type="ECO:0000259" key="6">
    <source>
        <dbReference type="PROSITE" id="PS50110"/>
    </source>
</evidence>
<dbReference type="SMART" id="SM00387">
    <property type="entry name" value="HATPase_c"/>
    <property type="match status" value="1"/>
</dbReference>
<dbReference type="SUPFAM" id="SSF55874">
    <property type="entry name" value="ATPase domain of HSP90 chaperone/DNA topoisomerase II/histidine kinase"/>
    <property type="match status" value="1"/>
</dbReference>
<dbReference type="InterPro" id="IPR011006">
    <property type="entry name" value="CheY-like_superfamily"/>
</dbReference>
<evidence type="ECO:0000256" key="1">
    <source>
        <dbReference type="ARBA" id="ARBA00000085"/>
    </source>
</evidence>
<dbReference type="PROSITE" id="PS50109">
    <property type="entry name" value="HIS_KIN"/>
    <property type="match status" value="1"/>
</dbReference>
<dbReference type="eggNOG" id="COG2205">
    <property type="taxonomic scope" value="Bacteria"/>
</dbReference>
<dbReference type="PROSITE" id="PS50110">
    <property type="entry name" value="RESPONSE_REGULATORY"/>
    <property type="match status" value="1"/>
</dbReference>
<dbReference type="CDD" id="cd00082">
    <property type="entry name" value="HisKA"/>
    <property type="match status" value="1"/>
</dbReference>
<dbReference type="InterPro" id="IPR001789">
    <property type="entry name" value="Sig_transdc_resp-reg_receiver"/>
</dbReference>
<feature type="domain" description="Histidine kinase" evidence="5">
    <location>
        <begin position="160"/>
        <end position="379"/>
    </location>
</feature>
<evidence type="ECO:0000256" key="2">
    <source>
        <dbReference type="ARBA" id="ARBA00012438"/>
    </source>
</evidence>
<dbReference type="SMART" id="SM00448">
    <property type="entry name" value="REC"/>
    <property type="match status" value="1"/>
</dbReference>
<evidence type="ECO:0000256" key="4">
    <source>
        <dbReference type="PROSITE-ProRule" id="PRU00169"/>
    </source>
</evidence>
<dbReference type="CDD" id="cd17538">
    <property type="entry name" value="REC_D1_PleD-like"/>
    <property type="match status" value="1"/>
</dbReference>
<dbReference type="PATRIC" id="fig|1121098.3.peg.725"/>
<dbReference type="PANTHER" id="PTHR43547:SF2">
    <property type="entry name" value="HYBRID SIGNAL TRANSDUCTION HISTIDINE KINASE C"/>
    <property type="match status" value="1"/>
</dbReference>
<dbReference type="InterPro" id="IPR003594">
    <property type="entry name" value="HATPase_dom"/>
</dbReference>
<dbReference type="InterPro" id="IPR003661">
    <property type="entry name" value="HisK_dim/P_dom"/>
</dbReference>
<dbReference type="OrthoDB" id="9781208at2"/>
<protein>
    <recommendedName>
        <fullName evidence="2">histidine kinase</fullName>
        <ecNumber evidence="2">2.7.13.3</ecNumber>
    </recommendedName>
</protein>
<organism evidence="7 8">
    <name type="scientific">Phocaeicola massiliensis B84634 = Timone 84634 = DSM 17679 = JCM 13223</name>
    <dbReference type="NCBI Taxonomy" id="1121098"/>
    <lineage>
        <taxon>Bacteria</taxon>
        <taxon>Pseudomonadati</taxon>
        <taxon>Bacteroidota</taxon>
        <taxon>Bacteroidia</taxon>
        <taxon>Bacteroidales</taxon>
        <taxon>Bacteroidaceae</taxon>
        <taxon>Phocaeicola</taxon>
    </lineage>
</organism>
<dbReference type="Gene3D" id="3.40.50.2300">
    <property type="match status" value="1"/>
</dbReference>
<dbReference type="InterPro" id="IPR004358">
    <property type="entry name" value="Sig_transdc_His_kin-like_C"/>
</dbReference>
<proteinExistence type="predicted"/>
<comment type="caution">
    <text evidence="7">The sequence shown here is derived from an EMBL/GenBank/DDBJ whole genome shotgun (WGS) entry which is preliminary data.</text>
</comment>
<sequence>MTADVNVVIDHSEYTILVVDDVVSNVLLLKVLLTNEKFKVVTANNGKDALVQAAEKQPDLILLDVMMPEMNGFEVSEKLKANPVTQNIPIIFLTALNTTSDIVKGFKVGANDFISKPFNKEELVIRVTHQISLVAAKRIILRQTEELRKTIMGRDKLYSVIAHDLRSPMGSIKMVLNMLILSLPPSQIGEEMYQMLSMANQSTEDVFALLDNLLKWTKSQIGKLNVVYQDFNIVENIASVIEIFNLVAGIKNIKLRYLGDDKIEVHADIDMMKTIMRNLLSNAIKFSYNDSEIVVGARIVDDSVVVSVRDSGKGMSEEDQRKLLNTETHFSKYGTNNEEGSGLGLLLCLDFAVKNGGRLWFESEEGKGSTFYFSVPLKVSILFSALTHIIHKPTFAP</sequence>
<dbReference type="Gene3D" id="1.10.287.130">
    <property type="match status" value="1"/>
</dbReference>
<dbReference type="STRING" id="1121098.HMPREF1534_00708"/>
<evidence type="ECO:0000259" key="5">
    <source>
        <dbReference type="PROSITE" id="PS50109"/>
    </source>
</evidence>
<dbReference type="Pfam" id="PF02518">
    <property type="entry name" value="HATPase_c"/>
    <property type="match status" value="1"/>
</dbReference>
<reference evidence="7 8" key="1">
    <citation type="submission" date="2013-04" db="EMBL/GenBank/DDBJ databases">
        <title>The Genome Sequence of Bacteroides massiliensis DSM 17679.</title>
        <authorList>
            <consortium name="The Broad Institute Genomics Platform"/>
            <person name="Earl A."/>
            <person name="Ward D."/>
            <person name="Feldgarden M."/>
            <person name="Gevers D."/>
            <person name="Martens E."/>
            <person name="Fenner L."/>
            <person name="Roux V."/>
            <person name="Mallet M.N."/>
            <person name="Raoult D."/>
            <person name="Walker B."/>
            <person name="Young S."/>
            <person name="Zeng Q."/>
            <person name="Gargeya S."/>
            <person name="Fitzgerald M."/>
            <person name="Haas B."/>
            <person name="Abouelleil A."/>
            <person name="Allen A.W."/>
            <person name="Alvarado L."/>
            <person name="Arachchi H.M."/>
            <person name="Berlin A.M."/>
            <person name="Chapman S.B."/>
            <person name="Gainer-Dewar J."/>
            <person name="Goldberg J."/>
            <person name="Griggs A."/>
            <person name="Gujja S."/>
            <person name="Hansen M."/>
            <person name="Howarth C."/>
            <person name="Imamovic A."/>
            <person name="Ireland A."/>
            <person name="Larimer J."/>
            <person name="McCowan C."/>
            <person name="Murphy C."/>
            <person name="Pearson M."/>
            <person name="Poon T.W."/>
            <person name="Priest M."/>
            <person name="Roberts A."/>
            <person name="Saif S."/>
            <person name="Shea T."/>
            <person name="Sisk P."/>
            <person name="Sykes S."/>
            <person name="Wortman J."/>
            <person name="Nusbaum C."/>
            <person name="Birren B."/>
        </authorList>
    </citation>
    <scope>NUCLEOTIDE SEQUENCE [LARGE SCALE GENOMIC DNA]</scope>
    <source>
        <strain evidence="8">B84634 / Timone 84634 / DSM 17679 / JCM 13223</strain>
    </source>
</reference>
<dbReference type="GO" id="GO:0000155">
    <property type="term" value="F:phosphorelay sensor kinase activity"/>
    <property type="evidence" value="ECO:0007669"/>
    <property type="project" value="InterPro"/>
</dbReference>
<keyword evidence="8" id="KW-1185">Reference proteome</keyword>